<evidence type="ECO:0000313" key="3">
    <source>
        <dbReference type="Proteomes" id="UP001140949"/>
    </source>
</evidence>
<dbReference type="AlphaFoldDB" id="A0AAX6G4Y5"/>
<feature type="region of interest" description="Disordered" evidence="1">
    <location>
        <begin position="1"/>
        <end position="29"/>
    </location>
</feature>
<accession>A0AAX6G4Y5</accession>
<reference evidence="2" key="1">
    <citation type="journal article" date="2023" name="GigaByte">
        <title>Genome assembly of the bearded iris, Iris pallida Lam.</title>
        <authorList>
            <person name="Bruccoleri R.E."/>
            <person name="Oakeley E.J."/>
            <person name="Faust A.M.E."/>
            <person name="Altorfer M."/>
            <person name="Dessus-Babus S."/>
            <person name="Burckhardt D."/>
            <person name="Oertli M."/>
            <person name="Naumann U."/>
            <person name="Petersen F."/>
            <person name="Wong J."/>
        </authorList>
    </citation>
    <scope>NUCLEOTIDE SEQUENCE</scope>
    <source>
        <strain evidence="2">GSM-AAB239-AS_SAM_17_03QT</strain>
    </source>
</reference>
<dbReference type="Proteomes" id="UP001140949">
    <property type="component" value="Unassembled WGS sequence"/>
</dbReference>
<reference evidence="2" key="2">
    <citation type="submission" date="2023-04" db="EMBL/GenBank/DDBJ databases">
        <authorList>
            <person name="Bruccoleri R.E."/>
            <person name="Oakeley E.J."/>
            <person name="Faust A.-M."/>
            <person name="Dessus-Babus S."/>
            <person name="Altorfer M."/>
            <person name="Burckhardt D."/>
            <person name="Oertli M."/>
            <person name="Naumann U."/>
            <person name="Petersen F."/>
            <person name="Wong J."/>
        </authorList>
    </citation>
    <scope>NUCLEOTIDE SEQUENCE</scope>
    <source>
        <strain evidence="2">GSM-AAB239-AS_SAM_17_03QT</strain>
        <tissue evidence="2">Leaf</tissue>
    </source>
</reference>
<dbReference type="EMBL" id="JANAVB010022597">
    <property type="protein sequence ID" value="KAJ6823824.1"/>
    <property type="molecule type" value="Genomic_DNA"/>
</dbReference>
<evidence type="ECO:0000256" key="1">
    <source>
        <dbReference type="SAM" id="MobiDB-lite"/>
    </source>
</evidence>
<proteinExistence type="predicted"/>
<sequence length="74" mass="7567">MPPTPSAASTAPPPGRPPRTGRPSSGGAWRLVQPAPLEQCAAPSGSAPTLFRAHTGQRAHLAASLVRWAACHPP</sequence>
<comment type="caution">
    <text evidence="2">The sequence shown here is derived from an EMBL/GenBank/DDBJ whole genome shotgun (WGS) entry which is preliminary data.</text>
</comment>
<keyword evidence="3" id="KW-1185">Reference proteome</keyword>
<feature type="compositionally biased region" description="Pro residues" evidence="1">
    <location>
        <begin position="1"/>
        <end position="17"/>
    </location>
</feature>
<evidence type="ECO:0000313" key="2">
    <source>
        <dbReference type="EMBL" id="KAJ6823824.1"/>
    </source>
</evidence>
<gene>
    <name evidence="2" type="ORF">M6B38_129160</name>
</gene>
<organism evidence="2 3">
    <name type="scientific">Iris pallida</name>
    <name type="common">Sweet iris</name>
    <dbReference type="NCBI Taxonomy" id="29817"/>
    <lineage>
        <taxon>Eukaryota</taxon>
        <taxon>Viridiplantae</taxon>
        <taxon>Streptophyta</taxon>
        <taxon>Embryophyta</taxon>
        <taxon>Tracheophyta</taxon>
        <taxon>Spermatophyta</taxon>
        <taxon>Magnoliopsida</taxon>
        <taxon>Liliopsida</taxon>
        <taxon>Asparagales</taxon>
        <taxon>Iridaceae</taxon>
        <taxon>Iridoideae</taxon>
        <taxon>Irideae</taxon>
        <taxon>Iris</taxon>
    </lineage>
</organism>
<protein>
    <submittedName>
        <fullName evidence="2">Basic proline-rich protein-like</fullName>
    </submittedName>
</protein>
<name>A0AAX6G4Y5_IRIPA</name>